<sequence length="79" mass="9648">MWKEDENATPETNLVNFKPPYRHWWVLVYYQEIEKEHICDFRLFFDGELFQQGKILRETLEISSMTAKFSSKRTFRLLA</sequence>
<dbReference type="Gramene" id="mRNA:HanXRQr2_Chr16g0737211">
    <property type="protein sequence ID" value="mRNA:HanXRQr2_Chr16g0737211"/>
    <property type="gene ID" value="HanXRQr2_Chr16g0737211"/>
</dbReference>
<accession>A0A9K3DPR6</accession>
<dbReference type="Proteomes" id="UP000215914">
    <property type="component" value="Unassembled WGS sequence"/>
</dbReference>
<reference evidence="1" key="2">
    <citation type="submission" date="2020-06" db="EMBL/GenBank/DDBJ databases">
        <title>Helianthus annuus Genome sequencing and assembly Release 2.</title>
        <authorList>
            <person name="Gouzy J."/>
            <person name="Langlade N."/>
            <person name="Munos S."/>
        </authorList>
    </citation>
    <scope>NUCLEOTIDE SEQUENCE</scope>
    <source>
        <tissue evidence="1">Leaves</tissue>
    </source>
</reference>
<keyword evidence="2" id="KW-1185">Reference proteome</keyword>
<organism evidence="1 2">
    <name type="scientific">Helianthus annuus</name>
    <name type="common">Common sunflower</name>
    <dbReference type="NCBI Taxonomy" id="4232"/>
    <lineage>
        <taxon>Eukaryota</taxon>
        <taxon>Viridiplantae</taxon>
        <taxon>Streptophyta</taxon>
        <taxon>Embryophyta</taxon>
        <taxon>Tracheophyta</taxon>
        <taxon>Spermatophyta</taxon>
        <taxon>Magnoliopsida</taxon>
        <taxon>eudicotyledons</taxon>
        <taxon>Gunneridae</taxon>
        <taxon>Pentapetalae</taxon>
        <taxon>asterids</taxon>
        <taxon>campanulids</taxon>
        <taxon>Asterales</taxon>
        <taxon>Asteraceae</taxon>
        <taxon>Asteroideae</taxon>
        <taxon>Heliantheae alliance</taxon>
        <taxon>Heliantheae</taxon>
        <taxon>Helianthus</taxon>
    </lineage>
</organism>
<evidence type="ECO:0000313" key="1">
    <source>
        <dbReference type="EMBL" id="KAF5759104.1"/>
    </source>
</evidence>
<dbReference type="EMBL" id="MNCJ02000331">
    <property type="protein sequence ID" value="KAF5759104.1"/>
    <property type="molecule type" value="Genomic_DNA"/>
</dbReference>
<proteinExistence type="predicted"/>
<gene>
    <name evidence="1" type="ORF">HanXRQr2_Chr16g0737211</name>
</gene>
<dbReference type="AlphaFoldDB" id="A0A9K3DPR6"/>
<name>A0A9K3DPR6_HELAN</name>
<comment type="caution">
    <text evidence="1">The sequence shown here is derived from an EMBL/GenBank/DDBJ whole genome shotgun (WGS) entry which is preliminary data.</text>
</comment>
<reference evidence="1" key="1">
    <citation type="journal article" date="2017" name="Nature">
        <title>The sunflower genome provides insights into oil metabolism, flowering and Asterid evolution.</title>
        <authorList>
            <person name="Badouin H."/>
            <person name="Gouzy J."/>
            <person name="Grassa C.J."/>
            <person name="Murat F."/>
            <person name="Staton S.E."/>
            <person name="Cottret L."/>
            <person name="Lelandais-Briere C."/>
            <person name="Owens G.L."/>
            <person name="Carrere S."/>
            <person name="Mayjonade B."/>
            <person name="Legrand L."/>
            <person name="Gill N."/>
            <person name="Kane N.C."/>
            <person name="Bowers J.E."/>
            <person name="Hubner S."/>
            <person name="Bellec A."/>
            <person name="Berard A."/>
            <person name="Berges H."/>
            <person name="Blanchet N."/>
            <person name="Boniface M.C."/>
            <person name="Brunel D."/>
            <person name="Catrice O."/>
            <person name="Chaidir N."/>
            <person name="Claudel C."/>
            <person name="Donnadieu C."/>
            <person name="Faraut T."/>
            <person name="Fievet G."/>
            <person name="Helmstetter N."/>
            <person name="King M."/>
            <person name="Knapp S.J."/>
            <person name="Lai Z."/>
            <person name="Le Paslier M.C."/>
            <person name="Lippi Y."/>
            <person name="Lorenzon L."/>
            <person name="Mandel J.R."/>
            <person name="Marage G."/>
            <person name="Marchand G."/>
            <person name="Marquand E."/>
            <person name="Bret-Mestries E."/>
            <person name="Morien E."/>
            <person name="Nambeesan S."/>
            <person name="Nguyen T."/>
            <person name="Pegot-Espagnet P."/>
            <person name="Pouilly N."/>
            <person name="Raftis F."/>
            <person name="Sallet E."/>
            <person name="Schiex T."/>
            <person name="Thomas J."/>
            <person name="Vandecasteele C."/>
            <person name="Vares D."/>
            <person name="Vear F."/>
            <person name="Vautrin S."/>
            <person name="Crespi M."/>
            <person name="Mangin B."/>
            <person name="Burke J.M."/>
            <person name="Salse J."/>
            <person name="Munos S."/>
            <person name="Vincourt P."/>
            <person name="Rieseberg L.H."/>
            <person name="Langlade N.B."/>
        </authorList>
    </citation>
    <scope>NUCLEOTIDE SEQUENCE</scope>
    <source>
        <tissue evidence="1">Leaves</tissue>
    </source>
</reference>
<protein>
    <submittedName>
        <fullName evidence="1">Uncharacterized protein</fullName>
    </submittedName>
</protein>
<evidence type="ECO:0000313" key="2">
    <source>
        <dbReference type="Proteomes" id="UP000215914"/>
    </source>
</evidence>